<dbReference type="PANTHER" id="PTHR12493:SF0">
    <property type="entry name" value="CUE DOMAIN-CONTAINING PROTEIN 2"/>
    <property type="match status" value="1"/>
</dbReference>
<protein>
    <recommendedName>
        <fullName evidence="9">CUE domain-containing protein 2</fullName>
    </recommendedName>
</protein>
<dbReference type="EMBL" id="OU895878">
    <property type="protein sequence ID" value="CAG9805791.1"/>
    <property type="molecule type" value="Genomic_DNA"/>
</dbReference>
<keyword evidence="6" id="KW-0539">Nucleus</keyword>
<comment type="similarity">
    <text evidence="3">Belongs to the CUEDC2 family.</text>
</comment>
<comment type="subcellular location">
    <subcellularLocation>
        <location evidence="2">Cytoplasm</location>
    </subcellularLocation>
    <subcellularLocation>
        <location evidence="1">Nucleus</location>
    </subcellularLocation>
</comment>
<dbReference type="PANTHER" id="PTHR12493">
    <property type="entry name" value="CUE DOMAIN CONTAINING 2"/>
    <property type="match status" value="1"/>
</dbReference>
<dbReference type="GO" id="GO:0005634">
    <property type="term" value="C:nucleus"/>
    <property type="evidence" value="ECO:0007669"/>
    <property type="project" value="UniProtKB-SubCell"/>
</dbReference>
<evidence type="ECO:0000256" key="6">
    <source>
        <dbReference type="ARBA" id="ARBA00023242"/>
    </source>
</evidence>
<reference evidence="7" key="1">
    <citation type="submission" date="2022-01" db="EMBL/GenBank/DDBJ databases">
        <authorList>
            <person name="King R."/>
        </authorList>
    </citation>
    <scope>NUCLEOTIDE SEQUENCE</scope>
</reference>
<evidence type="ECO:0000256" key="2">
    <source>
        <dbReference type="ARBA" id="ARBA00004496"/>
    </source>
</evidence>
<dbReference type="AlphaFoldDB" id="A0A9N9RYI2"/>
<evidence type="ECO:0008006" key="9">
    <source>
        <dbReference type="Google" id="ProtNLM"/>
    </source>
</evidence>
<dbReference type="CDD" id="cd14367">
    <property type="entry name" value="CUE_CUED2"/>
    <property type="match status" value="1"/>
</dbReference>
<organism evidence="7 8">
    <name type="scientific">Chironomus riparius</name>
    <dbReference type="NCBI Taxonomy" id="315576"/>
    <lineage>
        <taxon>Eukaryota</taxon>
        <taxon>Metazoa</taxon>
        <taxon>Ecdysozoa</taxon>
        <taxon>Arthropoda</taxon>
        <taxon>Hexapoda</taxon>
        <taxon>Insecta</taxon>
        <taxon>Pterygota</taxon>
        <taxon>Neoptera</taxon>
        <taxon>Endopterygota</taxon>
        <taxon>Diptera</taxon>
        <taxon>Nematocera</taxon>
        <taxon>Chironomoidea</taxon>
        <taxon>Chironomidae</taxon>
        <taxon>Chironominae</taxon>
        <taxon>Chironomus</taxon>
    </lineage>
</organism>
<dbReference type="GO" id="GO:0005737">
    <property type="term" value="C:cytoplasm"/>
    <property type="evidence" value="ECO:0007669"/>
    <property type="project" value="UniProtKB-SubCell"/>
</dbReference>
<gene>
    <name evidence="7" type="ORF">CHIRRI_LOCUS8659</name>
</gene>
<keyword evidence="5" id="KW-0833">Ubl conjugation pathway</keyword>
<dbReference type="InterPro" id="IPR039805">
    <property type="entry name" value="CUE_CUED2"/>
</dbReference>
<evidence type="ECO:0000313" key="7">
    <source>
        <dbReference type="EMBL" id="CAG9805791.1"/>
    </source>
</evidence>
<evidence type="ECO:0000256" key="1">
    <source>
        <dbReference type="ARBA" id="ARBA00004123"/>
    </source>
</evidence>
<proteinExistence type="inferred from homology"/>
<evidence type="ECO:0000313" key="8">
    <source>
        <dbReference type="Proteomes" id="UP001153620"/>
    </source>
</evidence>
<dbReference type="Proteomes" id="UP001153620">
    <property type="component" value="Chromosome 2"/>
</dbReference>
<sequence>MNVNEQHDIVKKSLSQFIKKNIPGANLKVLDDVVLEYVISILEEASQDESFDVEAFQEMMSAYFADFAKIDPAVICSWIFELESQLSKLDEPKENGKPILSFETLRLTDLIPEEKLIGRPLNTSNTSNESFETNSHVKRIQHLSETSDGSGSTDSNCDLFLEDCERLQEMFPESTSMEIKYCMTIANGETERARQIILHRQESGQSFYNSGRTNIKHSKVVDEKELKNRIIERYSYVDQNEAKQEHRPFIPKVEPKKMIRYRDNKIVSLKGERYTENDGELRKPKKVQP</sequence>
<accession>A0A9N9RYI2</accession>
<keyword evidence="8" id="KW-1185">Reference proteome</keyword>
<evidence type="ECO:0000256" key="4">
    <source>
        <dbReference type="ARBA" id="ARBA00022490"/>
    </source>
</evidence>
<reference evidence="7" key="2">
    <citation type="submission" date="2022-10" db="EMBL/GenBank/DDBJ databases">
        <authorList>
            <consortium name="ENA_rothamsted_submissions"/>
            <consortium name="culmorum"/>
            <person name="King R."/>
        </authorList>
    </citation>
    <scope>NUCLEOTIDE SEQUENCE</scope>
</reference>
<evidence type="ECO:0000256" key="5">
    <source>
        <dbReference type="ARBA" id="ARBA00022786"/>
    </source>
</evidence>
<dbReference type="OrthoDB" id="10060331at2759"/>
<name>A0A9N9RYI2_9DIPT</name>
<evidence type="ECO:0000256" key="3">
    <source>
        <dbReference type="ARBA" id="ARBA00006106"/>
    </source>
</evidence>
<keyword evidence="4" id="KW-0963">Cytoplasm</keyword>